<comment type="caution">
    <text evidence="2">The sequence shown here is derived from an EMBL/GenBank/DDBJ whole genome shotgun (WGS) entry which is preliminary data.</text>
</comment>
<protein>
    <submittedName>
        <fullName evidence="2">Uncharacterized protein</fullName>
    </submittedName>
</protein>
<feature type="compositionally biased region" description="Basic and acidic residues" evidence="1">
    <location>
        <begin position="164"/>
        <end position="176"/>
    </location>
</feature>
<accession>A0A1Q9EK63</accession>
<sequence>MQWAGKQLKRFFQPKPADESPRRPTAEAHPQESRTKGQLKEEAVRLKSQLDALTAGLEVSVVNGTWVQRFIDLHQQHLEIGCRLEDGTVNVQAEVKRLQHVLAHSKVVAALDTPGLYRGRTGHLGPPARRTDVFSSSLDDDSDEAVAPGVNGHPARQGQAAKGSGEDHDDLERSYDAFDTFHAAGGSFQPPSRQTNQAEKSGRAQAVDSVDSATAARAAAARKAEEERLAREAEEAARKAEEERLAREAEEAARKAEEERLAREVEEAERKAEEERLAREAEEAAQKADQNLPSKEADGAAKQEPLAQDAAACGPEADQTLADEVQSLGEASCSKGLTMPEAEERVHAIQLDAEDLLGGPDVCSRPVDNMDLEDVLGPSTAIPTFDQDAPGAGQRLPASPAEPQDLLQAASAMPEKPVALELESDEEDLLGGTSVASRPLATSADDDLLL</sequence>
<organism evidence="2 3">
    <name type="scientific">Symbiodinium microadriaticum</name>
    <name type="common">Dinoflagellate</name>
    <name type="synonym">Zooxanthella microadriatica</name>
    <dbReference type="NCBI Taxonomy" id="2951"/>
    <lineage>
        <taxon>Eukaryota</taxon>
        <taxon>Sar</taxon>
        <taxon>Alveolata</taxon>
        <taxon>Dinophyceae</taxon>
        <taxon>Suessiales</taxon>
        <taxon>Symbiodiniaceae</taxon>
        <taxon>Symbiodinium</taxon>
    </lineage>
</organism>
<evidence type="ECO:0000313" key="2">
    <source>
        <dbReference type="EMBL" id="OLQ07768.1"/>
    </source>
</evidence>
<feature type="region of interest" description="Disordered" evidence="1">
    <location>
        <begin position="1"/>
        <end position="40"/>
    </location>
</feature>
<feature type="compositionally biased region" description="Basic and acidic residues" evidence="1">
    <location>
        <begin position="223"/>
        <end position="286"/>
    </location>
</feature>
<keyword evidence="3" id="KW-1185">Reference proteome</keyword>
<feature type="region of interest" description="Disordered" evidence="1">
    <location>
        <begin position="375"/>
        <end position="401"/>
    </location>
</feature>
<gene>
    <name evidence="2" type="ORF">AK812_SmicGene8726</name>
</gene>
<reference evidence="2 3" key="1">
    <citation type="submission" date="2016-02" db="EMBL/GenBank/DDBJ databases">
        <title>Genome analysis of coral dinoflagellate symbionts highlights evolutionary adaptations to a symbiotic lifestyle.</title>
        <authorList>
            <person name="Aranda M."/>
            <person name="Li Y."/>
            <person name="Liew Y.J."/>
            <person name="Baumgarten S."/>
            <person name="Simakov O."/>
            <person name="Wilson M."/>
            <person name="Piel J."/>
            <person name="Ashoor H."/>
            <person name="Bougouffa S."/>
            <person name="Bajic V.B."/>
            <person name="Ryu T."/>
            <person name="Ravasi T."/>
            <person name="Bayer T."/>
            <person name="Micklem G."/>
            <person name="Kim H."/>
            <person name="Bhak J."/>
            <person name="Lajeunesse T.C."/>
            <person name="Voolstra C.R."/>
        </authorList>
    </citation>
    <scope>NUCLEOTIDE SEQUENCE [LARGE SCALE GENOMIC DNA]</scope>
    <source>
        <strain evidence="2 3">CCMP2467</strain>
    </source>
</reference>
<proteinExistence type="predicted"/>
<evidence type="ECO:0000256" key="1">
    <source>
        <dbReference type="SAM" id="MobiDB-lite"/>
    </source>
</evidence>
<dbReference type="AlphaFoldDB" id="A0A1Q9EK63"/>
<evidence type="ECO:0000313" key="3">
    <source>
        <dbReference type="Proteomes" id="UP000186817"/>
    </source>
</evidence>
<dbReference type="OrthoDB" id="423318at2759"/>
<feature type="region of interest" description="Disordered" evidence="1">
    <location>
        <begin position="425"/>
        <end position="450"/>
    </location>
</feature>
<feature type="region of interest" description="Disordered" evidence="1">
    <location>
        <begin position="350"/>
        <end position="369"/>
    </location>
</feature>
<dbReference type="Proteomes" id="UP000186817">
    <property type="component" value="Unassembled WGS sequence"/>
</dbReference>
<feature type="compositionally biased region" description="Polar residues" evidence="1">
    <location>
        <begin position="189"/>
        <end position="199"/>
    </location>
</feature>
<feature type="compositionally biased region" description="Basic and acidic residues" evidence="1">
    <location>
        <begin position="16"/>
        <end position="40"/>
    </location>
</feature>
<dbReference type="EMBL" id="LSRX01000131">
    <property type="protein sequence ID" value="OLQ07768.1"/>
    <property type="molecule type" value="Genomic_DNA"/>
</dbReference>
<feature type="region of interest" description="Disordered" evidence="1">
    <location>
        <begin position="118"/>
        <end position="211"/>
    </location>
</feature>
<name>A0A1Q9EK63_SYMMI</name>
<feature type="region of interest" description="Disordered" evidence="1">
    <location>
        <begin position="223"/>
        <end position="326"/>
    </location>
</feature>